<feature type="region of interest" description="Disordered" evidence="6">
    <location>
        <begin position="228"/>
        <end position="258"/>
    </location>
</feature>
<dbReference type="Proteomes" id="UP001208570">
    <property type="component" value="Unassembled WGS sequence"/>
</dbReference>
<evidence type="ECO:0000256" key="5">
    <source>
        <dbReference type="ARBA" id="ARBA00023273"/>
    </source>
</evidence>
<dbReference type="GO" id="GO:0005881">
    <property type="term" value="C:cytoplasmic microtubule"/>
    <property type="evidence" value="ECO:0007669"/>
    <property type="project" value="TreeGrafter"/>
</dbReference>
<evidence type="ECO:0000256" key="4">
    <source>
        <dbReference type="ARBA" id="ARBA00023212"/>
    </source>
</evidence>
<keyword evidence="4" id="KW-0206">Cytoskeleton</keyword>
<accession>A0AAD9JWF4</accession>
<dbReference type="InterPro" id="IPR027012">
    <property type="entry name" value="Enkurin_dom"/>
</dbReference>
<dbReference type="PANTHER" id="PTHR21490">
    <property type="entry name" value="ENKURIN-RELATED"/>
    <property type="match status" value="1"/>
</dbReference>
<protein>
    <recommendedName>
        <fullName evidence="7">Enkurin domain-containing protein</fullName>
    </recommendedName>
</protein>
<reference evidence="8" key="1">
    <citation type="journal article" date="2023" name="Mol. Biol. Evol.">
        <title>Third-Generation Sequencing Reveals the Adaptive Role of the Epigenome in Three Deep-Sea Polychaetes.</title>
        <authorList>
            <person name="Perez M."/>
            <person name="Aroh O."/>
            <person name="Sun Y."/>
            <person name="Lan Y."/>
            <person name="Juniper S.K."/>
            <person name="Young C.R."/>
            <person name="Angers B."/>
            <person name="Qian P.Y."/>
        </authorList>
    </citation>
    <scope>NUCLEOTIDE SEQUENCE</scope>
    <source>
        <strain evidence="8">P08H-3</strain>
    </source>
</reference>
<evidence type="ECO:0000256" key="2">
    <source>
        <dbReference type="ARBA" id="ARBA00004245"/>
    </source>
</evidence>
<feature type="domain" description="Enkurin" evidence="7">
    <location>
        <begin position="224"/>
        <end position="316"/>
    </location>
</feature>
<evidence type="ECO:0000313" key="8">
    <source>
        <dbReference type="EMBL" id="KAK2160486.1"/>
    </source>
</evidence>
<sequence>MVSTLNGPIPPHPYYDKTDSSQYLNRPIPRVRPEAREIAVHGQGTVGMLLQVQGHSAFAVRKPRAEPKDHVQENVRRMRQIQRAAKHKENERHTPVKALWKSSKYEGVSSKVKDELQQKVPPAPRPMSANFLRAHSRTGYIPQSARPASAEPPEEKLTVPRAQTAREISLHRRDIDFIKLNGKAVKHAGMKRAPSLTALDDLKKKQEDELTNYSKGQVPKYLQQRKKQWEQEEQERLASRPDPDLPEGHKLMPDAERRGTLEKLKSTEKELLAQLNSMPIRTDTHRIRARKEELEHKLTEVDEAIKIFSRRKVFVKMDE</sequence>
<evidence type="ECO:0000256" key="3">
    <source>
        <dbReference type="ARBA" id="ARBA00022490"/>
    </source>
</evidence>
<keyword evidence="9" id="KW-1185">Reference proteome</keyword>
<dbReference type="InterPro" id="IPR052102">
    <property type="entry name" value="Enkurin_domain-protein"/>
</dbReference>
<organism evidence="8 9">
    <name type="scientific">Paralvinella palmiformis</name>
    <dbReference type="NCBI Taxonomy" id="53620"/>
    <lineage>
        <taxon>Eukaryota</taxon>
        <taxon>Metazoa</taxon>
        <taxon>Spiralia</taxon>
        <taxon>Lophotrochozoa</taxon>
        <taxon>Annelida</taxon>
        <taxon>Polychaeta</taxon>
        <taxon>Sedentaria</taxon>
        <taxon>Canalipalpata</taxon>
        <taxon>Terebellida</taxon>
        <taxon>Terebelliformia</taxon>
        <taxon>Alvinellidae</taxon>
        <taxon>Paralvinella</taxon>
    </lineage>
</organism>
<comment type="subcellular location">
    <subcellularLocation>
        <location evidence="1">Cell projection</location>
        <location evidence="1">Cilium</location>
    </subcellularLocation>
    <subcellularLocation>
        <location evidence="2">Cytoplasm</location>
        <location evidence="2">Cytoskeleton</location>
    </subcellularLocation>
</comment>
<evidence type="ECO:0000313" key="9">
    <source>
        <dbReference type="Proteomes" id="UP001208570"/>
    </source>
</evidence>
<evidence type="ECO:0000256" key="1">
    <source>
        <dbReference type="ARBA" id="ARBA00004138"/>
    </source>
</evidence>
<evidence type="ECO:0000259" key="7">
    <source>
        <dbReference type="PROSITE" id="PS51665"/>
    </source>
</evidence>
<keyword evidence="5" id="KW-0966">Cell projection</keyword>
<gene>
    <name evidence="8" type="ORF">LSH36_132g01021</name>
</gene>
<comment type="caution">
    <text evidence="8">The sequence shown here is derived from an EMBL/GenBank/DDBJ whole genome shotgun (WGS) entry which is preliminary data.</text>
</comment>
<proteinExistence type="predicted"/>
<dbReference type="Pfam" id="PF13864">
    <property type="entry name" value="Enkurin"/>
    <property type="match status" value="1"/>
</dbReference>
<dbReference type="AlphaFoldDB" id="A0AAD9JWF4"/>
<dbReference type="PROSITE" id="PS51665">
    <property type="entry name" value="ENKURIN"/>
    <property type="match status" value="1"/>
</dbReference>
<dbReference type="EMBL" id="JAODUP010000132">
    <property type="protein sequence ID" value="KAK2160486.1"/>
    <property type="molecule type" value="Genomic_DNA"/>
</dbReference>
<keyword evidence="3" id="KW-0963">Cytoplasm</keyword>
<feature type="region of interest" description="Disordered" evidence="6">
    <location>
        <begin position="1"/>
        <end position="22"/>
    </location>
</feature>
<dbReference type="PANTHER" id="PTHR21490:SF2">
    <property type="entry name" value="ENKURIN DOMAIN-CONTAINING PROTEIN 1"/>
    <property type="match status" value="1"/>
</dbReference>
<name>A0AAD9JWF4_9ANNE</name>
<dbReference type="GO" id="GO:0005929">
    <property type="term" value="C:cilium"/>
    <property type="evidence" value="ECO:0007669"/>
    <property type="project" value="UniProtKB-SubCell"/>
</dbReference>
<evidence type="ECO:0000256" key="6">
    <source>
        <dbReference type="SAM" id="MobiDB-lite"/>
    </source>
</evidence>